<accession>A0ABT1AHS2</accession>
<dbReference type="Gene3D" id="3.10.450.50">
    <property type="match status" value="1"/>
</dbReference>
<reference evidence="2" key="1">
    <citation type="submission" date="2022-06" db="EMBL/GenBank/DDBJ databases">
        <authorList>
            <person name="Lu C.-H."/>
        </authorList>
    </citation>
    <scope>NUCLEOTIDE SEQUENCE</scope>
    <source>
        <strain evidence="2">21MJYT02-11</strain>
    </source>
</reference>
<dbReference type="SUPFAM" id="SSF54427">
    <property type="entry name" value="NTF2-like"/>
    <property type="match status" value="1"/>
</dbReference>
<dbReference type="Proteomes" id="UP001162811">
    <property type="component" value="Unassembled WGS sequence"/>
</dbReference>
<evidence type="ECO:0000259" key="1">
    <source>
        <dbReference type="Pfam" id="PF13474"/>
    </source>
</evidence>
<evidence type="ECO:0000313" key="2">
    <source>
        <dbReference type="EMBL" id="MCO5397856.1"/>
    </source>
</evidence>
<gene>
    <name evidence="2" type="ORF">NG900_06520</name>
</gene>
<reference evidence="2" key="2">
    <citation type="journal article" date="2023" name="Front. Microbiol.">
        <title>Ralstonia chuxiongensis sp. nov., Ralstonia mojiangensis sp. nov., and Ralstonia soli sp. nov., isolated from tobacco fields, are three novel species in the family Burkholderiaceae.</title>
        <authorList>
            <person name="Lu C.H."/>
            <person name="Zhang Y.Y."/>
            <person name="Jiang N."/>
            <person name="Chen W."/>
            <person name="Shao X."/>
            <person name="Zhao Z.M."/>
            <person name="Lu W.L."/>
            <person name="Hu X."/>
            <person name="Xi Y.X."/>
            <person name="Zou S.Y."/>
            <person name="Wei Q.J."/>
            <person name="Lin Z.L."/>
            <person name="Gong L."/>
            <person name="Gai X.T."/>
            <person name="Zhang L.Q."/>
            <person name="Li J.Y."/>
            <person name="Jin Y."/>
            <person name="Xia Z.Y."/>
        </authorList>
    </citation>
    <scope>NUCLEOTIDE SEQUENCE</scope>
    <source>
        <strain evidence="2">21MJYT02-11</strain>
    </source>
</reference>
<comment type="caution">
    <text evidence="2">The sequence shown here is derived from an EMBL/GenBank/DDBJ whole genome shotgun (WGS) entry which is preliminary data.</text>
</comment>
<sequence>MTVLNQVADSDANLRDALADVLAAWNTAAQRWDAAALGQIYAEAGCLFGGRPGHSIGRAAITEYFASYDGVILSGAIHAQDQHVVGLSPGIVLAQGYVEMSFVLAPDQKTQSVLRSTLTLVQEGGAWKILQHHFSPTPAAPPLGDR</sequence>
<dbReference type="InterPro" id="IPR037401">
    <property type="entry name" value="SnoaL-like"/>
</dbReference>
<protein>
    <submittedName>
        <fullName evidence="2">Nuclear transport factor 2 family protein</fullName>
    </submittedName>
</protein>
<evidence type="ECO:0000313" key="3">
    <source>
        <dbReference type="Proteomes" id="UP001162811"/>
    </source>
</evidence>
<name>A0ABT1AHS2_9RALS</name>
<organism evidence="2 3">
    <name type="scientific">Ralstonia soli</name>
    <dbReference type="NCBI Taxonomy" id="2953896"/>
    <lineage>
        <taxon>Bacteria</taxon>
        <taxon>Pseudomonadati</taxon>
        <taxon>Pseudomonadota</taxon>
        <taxon>Betaproteobacteria</taxon>
        <taxon>Burkholderiales</taxon>
        <taxon>Burkholderiaceae</taxon>
        <taxon>Ralstonia</taxon>
    </lineage>
</organism>
<dbReference type="Pfam" id="PF13474">
    <property type="entry name" value="SnoaL_3"/>
    <property type="match status" value="1"/>
</dbReference>
<feature type="domain" description="SnoaL-like" evidence="1">
    <location>
        <begin position="20"/>
        <end position="136"/>
    </location>
</feature>
<proteinExistence type="predicted"/>
<dbReference type="InterPro" id="IPR032710">
    <property type="entry name" value="NTF2-like_dom_sf"/>
</dbReference>
<keyword evidence="3" id="KW-1185">Reference proteome</keyword>
<dbReference type="EMBL" id="JAMXHT010000002">
    <property type="protein sequence ID" value="MCO5397856.1"/>
    <property type="molecule type" value="Genomic_DNA"/>
</dbReference>
<dbReference type="RefSeq" id="WP_252678157.1">
    <property type="nucleotide sequence ID" value="NZ_JAMXHT010000002.1"/>
</dbReference>